<feature type="domain" description="Knr4/Smi1-like" evidence="1">
    <location>
        <begin position="20"/>
        <end position="134"/>
    </location>
</feature>
<dbReference type="Proteomes" id="UP001589890">
    <property type="component" value="Unassembled WGS sequence"/>
</dbReference>
<dbReference type="Pfam" id="PF09346">
    <property type="entry name" value="SMI1_KNR4"/>
    <property type="match status" value="1"/>
</dbReference>
<dbReference type="SMART" id="SM00860">
    <property type="entry name" value="SMI1_KNR4"/>
    <property type="match status" value="1"/>
</dbReference>
<protein>
    <submittedName>
        <fullName evidence="2">SMI1/KNR4 family protein</fullName>
    </submittedName>
</protein>
<name>A0ABV6QR17_9ACTN</name>
<dbReference type="RefSeq" id="WP_380051370.1">
    <property type="nucleotide sequence ID" value="NZ_JBHLTC010000030.1"/>
</dbReference>
<comment type="caution">
    <text evidence="2">The sequence shown here is derived from an EMBL/GenBank/DDBJ whole genome shotgun (WGS) entry which is preliminary data.</text>
</comment>
<evidence type="ECO:0000259" key="1">
    <source>
        <dbReference type="SMART" id="SM00860"/>
    </source>
</evidence>
<dbReference type="EMBL" id="JBHLTC010000030">
    <property type="protein sequence ID" value="MFC0627088.1"/>
    <property type="molecule type" value="Genomic_DNA"/>
</dbReference>
<sequence length="138" mass="15584">MTNWPEVLAPYAHEITLHPGCSEPRLAAAKRILDRTLPQDLHGLYRHTDGIYDISGQWFSMWRLTDLVSWNLTSWREGPSERRTLLAFGDDGTGDPFCASLDRDPAVYSWSPVSQEATHLADNLEAFWPGWLSGQIGT</sequence>
<dbReference type="Gene3D" id="3.40.1580.10">
    <property type="entry name" value="SMI1/KNR4-like"/>
    <property type="match status" value="1"/>
</dbReference>
<gene>
    <name evidence="2" type="ORF">ACFFGN_23610</name>
</gene>
<organism evidence="2 3">
    <name type="scientific">Kribbella deserti</name>
    <dbReference type="NCBI Taxonomy" id="1926257"/>
    <lineage>
        <taxon>Bacteria</taxon>
        <taxon>Bacillati</taxon>
        <taxon>Actinomycetota</taxon>
        <taxon>Actinomycetes</taxon>
        <taxon>Propionibacteriales</taxon>
        <taxon>Kribbellaceae</taxon>
        <taxon>Kribbella</taxon>
    </lineage>
</organism>
<evidence type="ECO:0000313" key="2">
    <source>
        <dbReference type="EMBL" id="MFC0627088.1"/>
    </source>
</evidence>
<accession>A0ABV6QR17</accession>
<evidence type="ECO:0000313" key="3">
    <source>
        <dbReference type="Proteomes" id="UP001589890"/>
    </source>
</evidence>
<dbReference type="SUPFAM" id="SSF160631">
    <property type="entry name" value="SMI1/KNR4-like"/>
    <property type="match status" value="1"/>
</dbReference>
<reference evidence="2 3" key="1">
    <citation type="submission" date="2024-09" db="EMBL/GenBank/DDBJ databases">
        <authorList>
            <person name="Sun Q."/>
            <person name="Mori K."/>
        </authorList>
    </citation>
    <scope>NUCLEOTIDE SEQUENCE [LARGE SCALE GENOMIC DNA]</scope>
    <source>
        <strain evidence="2 3">CGMCC 1.15906</strain>
    </source>
</reference>
<dbReference type="InterPro" id="IPR037883">
    <property type="entry name" value="Knr4/Smi1-like_sf"/>
</dbReference>
<proteinExistence type="predicted"/>
<dbReference type="InterPro" id="IPR018958">
    <property type="entry name" value="Knr4/Smi1-like_dom"/>
</dbReference>
<keyword evidence="3" id="KW-1185">Reference proteome</keyword>